<feature type="compositionally biased region" description="Pro residues" evidence="1">
    <location>
        <begin position="1"/>
        <end position="11"/>
    </location>
</feature>
<evidence type="ECO:0000313" key="3">
    <source>
        <dbReference type="EMBL" id="KAF2162489.1"/>
    </source>
</evidence>
<dbReference type="GO" id="GO:0004197">
    <property type="term" value="F:cysteine-type endopeptidase activity"/>
    <property type="evidence" value="ECO:0007669"/>
    <property type="project" value="InterPro"/>
</dbReference>
<keyword evidence="4" id="KW-1185">Reference proteome</keyword>
<dbReference type="OrthoDB" id="3644990at2759"/>
<name>A0A6A6CA14_ZASCE</name>
<reference evidence="3" key="1">
    <citation type="journal article" date="2020" name="Stud. Mycol.">
        <title>101 Dothideomycetes genomes: a test case for predicting lifestyles and emergence of pathogens.</title>
        <authorList>
            <person name="Haridas S."/>
            <person name="Albert R."/>
            <person name="Binder M."/>
            <person name="Bloem J."/>
            <person name="Labutti K."/>
            <person name="Salamov A."/>
            <person name="Andreopoulos B."/>
            <person name="Baker S."/>
            <person name="Barry K."/>
            <person name="Bills G."/>
            <person name="Bluhm B."/>
            <person name="Cannon C."/>
            <person name="Castanera R."/>
            <person name="Culley D."/>
            <person name="Daum C."/>
            <person name="Ezra D."/>
            <person name="Gonzalez J."/>
            <person name="Henrissat B."/>
            <person name="Kuo A."/>
            <person name="Liang C."/>
            <person name="Lipzen A."/>
            <person name="Lutzoni F."/>
            <person name="Magnuson J."/>
            <person name="Mondo S."/>
            <person name="Nolan M."/>
            <person name="Ohm R."/>
            <person name="Pangilinan J."/>
            <person name="Park H.-J."/>
            <person name="Ramirez L."/>
            <person name="Alfaro M."/>
            <person name="Sun H."/>
            <person name="Tritt A."/>
            <person name="Yoshinaga Y."/>
            <person name="Zwiers L.-H."/>
            <person name="Turgeon B."/>
            <person name="Goodwin S."/>
            <person name="Spatafora J."/>
            <person name="Crous P."/>
            <person name="Grigoriev I."/>
        </authorList>
    </citation>
    <scope>NUCLEOTIDE SEQUENCE</scope>
    <source>
        <strain evidence="3">ATCC 36951</strain>
    </source>
</reference>
<organism evidence="3 4">
    <name type="scientific">Zasmidium cellare ATCC 36951</name>
    <dbReference type="NCBI Taxonomy" id="1080233"/>
    <lineage>
        <taxon>Eukaryota</taxon>
        <taxon>Fungi</taxon>
        <taxon>Dikarya</taxon>
        <taxon>Ascomycota</taxon>
        <taxon>Pezizomycotina</taxon>
        <taxon>Dothideomycetes</taxon>
        <taxon>Dothideomycetidae</taxon>
        <taxon>Mycosphaerellales</taxon>
        <taxon>Mycosphaerellaceae</taxon>
        <taxon>Zasmidium</taxon>
    </lineage>
</organism>
<dbReference type="GO" id="GO:0006508">
    <property type="term" value="P:proteolysis"/>
    <property type="evidence" value="ECO:0007669"/>
    <property type="project" value="InterPro"/>
</dbReference>
<evidence type="ECO:0000256" key="1">
    <source>
        <dbReference type="SAM" id="MobiDB-lite"/>
    </source>
</evidence>
<feature type="domain" description="Peptidase C14 caspase" evidence="2">
    <location>
        <begin position="76"/>
        <end position="245"/>
    </location>
</feature>
<sequence>MSQPLPQPISPDGPRSHSTNDHVNGIADGLASLETDQRDLKGKWTKLMGQPKPVMHKKASVLMLYWDPAYTSLRGVRALREVFETRYNFKVVEGMIDTKDKYPQIQAFQHVSNFVASEDSENGLLLVYYAGHGHTEAASLGRITLSGAYTEDESEKKFASIEWSSVELVLSKTKSDVLEIFDCCHAGLLCTQAEFRSFTRCFEILAACAHNQRTPAPGPNSFTTALIRALKELACREGFSTDQLYSKLKEYDVFDNTRMPELYQSRFLPPSGFEIAPDPLHLAPISKSGNDTSGTFRSDRNKEVENEQLLHLRFHYRTEVSDADLEQLARVLNNQVVNSKRIKAHRVTALGKYNIATYDLTTRNMMKRFGTTWMTRARQKSNAFQRPEIDLQDPIVHPAGPCCTSDVDDARSF</sequence>
<dbReference type="Pfam" id="PF00656">
    <property type="entry name" value="Peptidase_C14"/>
    <property type="match status" value="1"/>
</dbReference>
<evidence type="ECO:0000313" key="4">
    <source>
        <dbReference type="Proteomes" id="UP000799537"/>
    </source>
</evidence>
<gene>
    <name evidence="3" type="ORF">M409DRAFT_27112</name>
</gene>
<accession>A0A6A6CA14</accession>
<dbReference type="EMBL" id="ML993613">
    <property type="protein sequence ID" value="KAF2162489.1"/>
    <property type="molecule type" value="Genomic_DNA"/>
</dbReference>
<protein>
    <recommendedName>
        <fullName evidence="2">Peptidase C14 caspase domain-containing protein</fullName>
    </recommendedName>
</protein>
<dbReference type="GeneID" id="54561697"/>
<evidence type="ECO:0000259" key="2">
    <source>
        <dbReference type="Pfam" id="PF00656"/>
    </source>
</evidence>
<proteinExistence type="predicted"/>
<dbReference type="Proteomes" id="UP000799537">
    <property type="component" value="Unassembled WGS sequence"/>
</dbReference>
<dbReference type="Gene3D" id="3.40.50.1460">
    <property type="match status" value="1"/>
</dbReference>
<dbReference type="RefSeq" id="XP_033663378.1">
    <property type="nucleotide sequence ID" value="XM_033808425.1"/>
</dbReference>
<dbReference type="AlphaFoldDB" id="A0A6A6CA14"/>
<dbReference type="InterPro" id="IPR011600">
    <property type="entry name" value="Pept_C14_caspase"/>
</dbReference>
<feature type="region of interest" description="Disordered" evidence="1">
    <location>
        <begin position="1"/>
        <end position="25"/>
    </location>
</feature>